<name>A0A9E8HKQ0_9ALTE</name>
<sequence length="262" mass="27930">MPDFMIYALLGGLGVAAISGPLGCFVVWRRMAYFGDTLAHSALMGIALGLLLDINMNIAITAVCIFIAIALVILLKQRQLASDTLLGILAHSSLSIGLVVVSFIEEVRIDLTGYLFGDLLAISLTDLAWIYGGAVAVGLVLAILWKPLLMMTIHEELAKVEGLPVDWLRLVLMLLFSIVIAVAMKIVGVLLITAMLIIPAATARRVSNTPESMALNASLLGMLSVALGLTLSYFSDTPAGPSVVVSAFTLFILFYLARPQKG</sequence>
<feature type="transmembrane region" description="Helical" evidence="15">
    <location>
        <begin position="6"/>
        <end position="28"/>
    </location>
</feature>
<dbReference type="Gene3D" id="1.10.3470.10">
    <property type="entry name" value="ABC transporter involved in vitamin B12 uptake, BtuC"/>
    <property type="match status" value="1"/>
</dbReference>
<keyword evidence="11" id="KW-0406">Ion transport</keyword>
<feature type="transmembrane region" description="Helical" evidence="15">
    <location>
        <begin position="170"/>
        <end position="201"/>
    </location>
</feature>
<organism evidence="16 17">
    <name type="scientific">Alkalimarinus sediminis</name>
    <dbReference type="NCBI Taxonomy" id="1632866"/>
    <lineage>
        <taxon>Bacteria</taxon>
        <taxon>Pseudomonadati</taxon>
        <taxon>Pseudomonadota</taxon>
        <taxon>Gammaproteobacteria</taxon>
        <taxon>Alteromonadales</taxon>
        <taxon>Alteromonadaceae</taxon>
        <taxon>Alkalimarinus</taxon>
    </lineage>
</organism>
<dbReference type="CDD" id="cd06550">
    <property type="entry name" value="TM_ABC_iron-siderophores_like"/>
    <property type="match status" value="1"/>
</dbReference>
<dbReference type="PANTHER" id="PTHR30477:SF23">
    <property type="entry name" value="HIGH-AFFINITY ZINC UPTAKE SYSTEM MEMBRANE PROTEIN ZNUB"/>
    <property type="match status" value="1"/>
</dbReference>
<evidence type="ECO:0000256" key="12">
    <source>
        <dbReference type="ARBA" id="ARBA00023136"/>
    </source>
</evidence>
<keyword evidence="5" id="KW-1003">Cell membrane</keyword>
<evidence type="ECO:0000256" key="8">
    <source>
        <dbReference type="ARBA" id="ARBA00022833"/>
    </source>
</evidence>
<dbReference type="FunFam" id="1.10.3470.10:FF:000002">
    <property type="entry name" value="Zinc ABC transporter permease subunit ZnuB"/>
    <property type="match status" value="1"/>
</dbReference>
<evidence type="ECO:0000256" key="3">
    <source>
        <dbReference type="ARBA" id="ARBA00008034"/>
    </source>
</evidence>
<evidence type="ECO:0000313" key="16">
    <source>
        <dbReference type="EMBL" id="UZW74596.1"/>
    </source>
</evidence>
<keyword evidence="12 15" id="KW-0472">Membrane</keyword>
<dbReference type="Proteomes" id="UP001164472">
    <property type="component" value="Chromosome"/>
</dbReference>
<dbReference type="GO" id="GO:0006829">
    <property type="term" value="P:zinc ion transport"/>
    <property type="evidence" value="ECO:0007669"/>
    <property type="project" value="UniProtKB-KW"/>
</dbReference>
<keyword evidence="6" id="KW-0997">Cell inner membrane</keyword>
<evidence type="ECO:0000256" key="9">
    <source>
        <dbReference type="ARBA" id="ARBA00022906"/>
    </source>
</evidence>
<accession>A0A9E8HKQ0</accession>
<comment type="subcellular location">
    <subcellularLocation>
        <location evidence="2">Cell inner membrane</location>
        <topology evidence="2">Multi-pass membrane protein</topology>
    </subcellularLocation>
    <subcellularLocation>
        <location evidence="14">Cell membrane</location>
        <topology evidence="14">Multi-pass membrane protein</topology>
    </subcellularLocation>
</comment>
<reference evidence="16" key="1">
    <citation type="submission" date="2022-07" db="EMBL/GenBank/DDBJ databases">
        <title>Alkalimarinus sp. nov., isolated from gut of a Alitta virens.</title>
        <authorList>
            <person name="Yang A.I."/>
            <person name="Shin N.-R."/>
        </authorList>
    </citation>
    <scope>NUCLEOTIDE SEQUENCE</scope>
    <source>
        <strain evidence="16">FA028</strain>
    </source>
</reference>
<dbReference type="RefSeq" id="WP_251812682.1">
    <property type="nucleotide sequence ID" value="NZ_CP101527.1"/>
</dbReference>
<evidence type="ECO:0000256" key="15">
    <source>
        <dbReference type="SAM" id="Phobius"/>
    </source>
</evidence>
<keyword evidence="8" id="KW-0862">Zinc</keyword>
<evidence type="ECO:0000256" key="7">
    <source>
        <dbReference type="ARBA" id="ARBA00022692"/>
    </source>
</evidence>
<dbReference type="Pfam" id="PF00950">
    <property type="entry name" value="ABC-3"/>
    <property type="match status" value="1"/>
</dbReference>
<keyword evidence="9" id="KW-0864">Zinc transport</keyword>
<dbReference type="InterPro" id="IPR001626">
    <property type="entry name" value="ABC_TroCD"/>
</dbReference>
<dbReference type="NCBIfam" id="NF007089">
    <property type="entry name" value="PRK09543.1"/>
    <property type="match status" value="1"/>
</dbReference>
<keyword evidence="4 14" id="KW-0813">Transport</keyword>
<feature type="transmembrane region" description="Helical" evidence="15">
    <location>
        <begin position="85"/>
        <end position="104"/>
    </location>
</feature>
<proteinExistence type="inferred from homology"/>
<feature type="transmembrane region" description="Helical" evidence="15">
    <location>
        <begin position="116"/>
        <end position="145"/>
    </location>
</feature>
<evidence type="ECO:0000256" key="2">
    <source>
        <dbReference type="ARBA" id="ARBA00004429"/>
    </source>
</evidence>
<dbReference type="PANTHER" id="PTHR30477">
    <property type="entry name" value="ABC-TRANSPORTER METAL-BINDING PROTEIN"/>
    <property type="match status" value="1"/>
</dbReference>
<evidence type="ECO:0000256" key="5">
    <source>
        <dbReference type="ARBA" id="ARBA00022475"/>
    </source>
</evidence>
<evidence type="ECO:0000256" key="6">
    <source>
        <dbReference type="ARBA" id="ARBA00022519"/>
    </source>
</evidence>
<evidence type="ECO:0000256" key="10">
    <source>
        <dbReference type="ARBA" id="ARBA00022989"/>
    </source>
</evidence>
<feature type="transmembrane region" description="Helical" evidence="15">
    <location>
        <begin position="40"/>
        <end position="73"/>
    </location>
</feature>
<evidence type="ECO:0000256" key="14">
    <source>
        <dbReference type="RuleBase" id="RU003943"/>
    </source>
</evidence>
<gene>
    <name evidence="16" type="primary">znuB</name>
    <name evidence="16" type="ORF">NNL22_16470</name>
</gene>
<dbReference type="InterPro" id="IPR037294">
    <property type="entry name" value="ABC_BtuC-like"/>
</dbReference>
<dbReference type="KEGG" id="asem:NNL22_16470"/>
<evidence type="ECO:0000256" key="1">
    <source>
        <dbReference type="ARBA" id="ARBA00002313"/>
    </source>
</evidence>
<comment type="function">
    <text evidence="1">Involved in the high-affinity zinc uptake transport system.</text>
</comment>
<keyword evidence="7 14" id="KW-0812">Transmembrane</keyword>
<feature type="transmembrane region" description="Helical" evidence="15">
    <location>
        <begin position="213"/>
        <end position="233"/>
    </location>
</feature>
<dbReference type="GO" id="GO:0043190">
    <property type="term" value="C:ATP-binding cassette (ABC) transporter complex"/>
    <property type="evidence" value="ECO:0007669"/>
    <property type="project" value="InterPro"/>
</dbReference>
<feature type="transmembrane region" description="Helical" evidence="15">
    <location>
        <begin position="239"/>
        <end position="257"/>
    </location>
</feature>
<evidence type="ECO:0000256" key="13">
    <source>
        <dbReference type="ARBA" id="ARBA00040080"/>
    </source>
</evidence>
<dbReference type="GO" id="GO:0055085">
    <property type="term" value="P:transmembrane transport"/>
    <property type="evidence" value="ECO:0007669"/>
    <property type="project" value="InterPro"/>
</dbReference>
<keyword evidence="17" id="KW-1185">Reference proteome</keyword>
<evidence type="ECO:0000313" key="17">
    <source>
        <dbReference type="Proteomes" id="UP001164472"/>
    </source>
</evidence>
<dbReference type="EMBL" id="CP101527">
    <property type="protein sequence ID" value="UZW74596.1"/>
    <property type="molecule type" value="Genomic_DNA"/>
</dbReference>
<comment type="similarity">
    <text evidence="3 14">Belongs to the ABC-3 integral membrane protein family.</text>
</comment>
<dbReference type="SUPFAM" id="SSF81345">
    <property type="entry name" value="ABC transporter involved in vitamin B12 uptake, BtuC"/>
    <property type="match status" value="1"/>
</dbReference>
<dbReference type="AlphaFoldDB" id="A0A9E8HKQ0"/>
<keyword evidence="10 15" id="KW-1133">Transmembrane helix</keyword>
<evidence type="ECO:0000256" key="11">
    <source>
        <dbReference type="ARBA" id="ARBA00023065"/>
    </source>
</evidence>
<dbReference type="GO" id="GO:0010043">
    <property type="term" value="P:response to zinc ion"/>
    <property type="evidence" value="ECO:0007669"/>
    <property type="project" value="TreeGrafter"/>
</dbReference>
<protein>
    <recommendedName>
        <fullName evidence="13">High-affinity zinc uptake system membrane protein ZnuB</fullName>
    </recommendedName>
</protein>
<evidence type="ECO:0000256" key="4">
    <source>
        <dbReference type="ARBA" id="ARBA00022448"/>
    </source>
</evidence>